<gene>
    <name evidence="2" type="ORF">DW027_25010</name>
</gene>
<evidence type="ECO:0000313" key="2">
    <source>
        <dbReference type="EMBL" id="RHL32322.1"/>
    </source>
</evidence>
<dbReference type="CDD" id="cd02042">
    <property type="entry name" value="ParAB_family"/>
    <property type="match status" value="1"/>
</dbReference>
<dbReference type="PANTHER" id="PTHR13696">
    <property type="entry name" value="P-LOOP CONTAINING NUCLEOSIDE TRIPHOSPHATE HYDROLASE"/>
    <property type="match status" value="1"/>
</dbReference>
<evidence type="ECO:0000313" key="3">
    <source>
        <dbReference type="Proteomes" id="UP000284495"/>
    </source>
</evidence>
<dbReference type="PANTHER" id="PTHR13696:SF52">
    <property type="entry name" value="PARA FAMILY PROTEIN CT_582"/>
    <property type="match status" value="1"/>
</dbReference>
<dbReference type="Gene3D" id="3.40.50.300">
    <property type="entry name" value="P-loop containing nucleotide triphosphate hydrolases"/>
    <property type="match status" value="1"/>
</dbReference>
<feature type="domain" description="CobQ/CobB/MinD/ParA nucleotide binding" evidence="1">
    <location>
        <begin position="9"/>
        <end position="213"/>
    </location>
</feature>
<dbReference type="InterPro" id="IPR050678">
    <property type="entry name" value="DNA_Partitioning_ATPase"/>
</dbReference>
<dbReference type="InterPro" id="IPR002586">
    <property type="entry name" value="CobQ/CobB/MinD/ParA_Nub-bd_dom"/>
</dbReference>
<dbReference type="AlphaFoldDB" id="A0A415K7V1"/>
<dbReference type="SUPFAM" id="SSF52540">
    <property type="entry name" value="P-loop containing nucleoside triphosphate hydrolases"/>
    <property type="match status" value="1"/>
</dbReference>
<comment type="caution">
    <text evidence="2">The sequence shown here is derived from an EMBL/GenBank/DDBJ whole genome shotgun (WGS) entry which is preliminary data.</text>
</comment>
<dbReference type="InterPro" id="IPR027417">
    <property type="entry name" value="P-loop_NTPase"/>
</dbReference>
<dbReference type="RefSeq" id="WP_118219604.1">
    <property type="nucleotide sequence ID" value="NZ_JAQEAW010000035.1"/>
</dbReference>
<name>A0A415K7V1_9BACE</name>
<organism evidence="2 3">
    <name type="scientific">Bacteroides xylanisolvens</name>
    <dbReference type="NCBI Taxonomy" id="371601"/>
    <lineage>
        <taxon>Bacteria</taxon>
        <taxon>Pseudomonadati</taxon>
        <taxon>Bacteroidota</taxon>
        <taxon>Bacteroidia</taxon>
        <taxon>Bacteroidales</taxon>
        <taxon>Bacteroidaceae</taxon>
        <taxon>Bacteroides</taxon>
    </lineage>
</organism>
<accession>A0A415K7V1</accession>
<proteinExistence type="predicted"/>
<reference evidence="2 3" key="1">
    <citation type="submission" date="2018-08" db="EMBL/GenBank/DDBJ databases">
        <title>A genome reference for cultivated species of the human gut microbiota.</title>
        <authorList>
            <person name="Zou Y."/>
            <person name="Xue W."/>
            <person name="Luo G."/>
        </authorList>
    </citation>
    <scope>NUCLEOTIDE SEQUENCE [LARGE SCALE GENOMIC DNA]</scope>
    <source>
        <strain evidence="2 3">AF38-2</strain>
    </source>
</reference>
<dbReference type="EMBL" id="QROO01000051">
    <property type="protein sequence ID" value="RHL32322.1"/>
    <property type="molecule type" value="Genomic_DNA"/>
</dbReference>
<dbReference type="Pfam" id="PF01656">
    <property type="entry name" value="CbiA"/>
    <property type="match status" value="1"/>
</dbReference>
<sequence>MKKEPLFVALSNQKGGVGKSTLTVLLASYFHYHKAKNVLVVDCDYPQHSMMTMREWDIKNVEKTPRLQSLLVEQFGDTGRKAYNILASTPEQAKETAYGFIDRSDTEYDLVLLDLPGTVNTTGVFQSIINMDYVFTPITQERMVMQSSMSFVLSIREYLLHHKGVPLRDIHMFWNKMDKRVSRDLYDAYMEIIRSLGLPVLNTVLPAAERYKKDVGLNGQIFRSTLFPPSAAALKGSNLDLLAAEMEIILGL</sequence>
<protein>
    <submittedName>
        <fullName evidence="2">ParA family protein</fullName>
    </submittedName>
</protein>
<evidence type="ECO:0000259" key="1">
    <source>
        <dbReference type="Pfam" id="PF01656"/>
    </source>
</evidence>
<dbReference type="Proteomes" id="UP000284495">
    <property type="component" value="Unassembled WGS sequence"/>
</dbReference>